<dbReference type="AlphaFoldDB" id="A0A165WMI9"/>
<dbReference type="Proteomes" id="UP000076798">
    <property type="component" value="Unassembled WGS sequence"/>
</dbReference>
<evidence type="ECO:0000256" key="1">
    <source>
        <dbReference type="SAM" id="MobiDB-lite"/>
    </source>
</evidence>
<evidence type="ECO:0000313" key="3">
    <source>
        <dbReference type="Proteomes" id="UP000076798"/>
    </source>
</evidence>
<feature type="region of interest" description="Disordered" evidence="1">
    <location>
        <begin position="1"/>
        <end position="23"/>
    </location>
</feature>
<dbReference type="EMBL" id="KV428642">
    <property type="protein sequence ID" value="KZT31336.1"/>
    <property type="molecule type" value="Genomic_DNA"/>
</dbReference>
<organism evidence="2 3">
    <name type="scientific">Sistotremastrum suecicum HHB10207 ss-3</name>
    <dbReference type="NCBI Taxonomy" id="1314776"/>
    <lineage>
        <taxon>Eukaryota</taxon>
        <taxon>Fungi</taxon>
        <taxon>Dikarya</taxon>
        <taxon>Basidiomycota</taxon>
        <taxon>Agaricomycotina</taxon>
        <taxon>Agaricomycetes</taxon>
        <taxon>Sistotremastrales</taxon>
        <taxon>Sistotremastraceae</taxon>
        <taxon>Sistotremastrum</taxon>
    </lineage>
</organism>
<gene>
    <name evidence="2" type="ORF">SISSUDRAFT_1038509</name>
</gene>
<evidence type="ECO:0000313" key="2">
    <source>
        <dbReference type="EMBL" id="KZT31336.1"/>
    </source>
</evidence>
<accession>A0A165WMI9</accession>
<proteinExistence type="predicted"/>
<reference evidence="2 3" key="1">
    <citation type="journal article" date="2016" name="Mol. Biol. Evol.">
        <title>Comparative Genomics of Early-Diverging Mushroom-Forming Fungi Provides Insights into the Origins of Lignocellulose Decay Capabilities.</title>
        <authorList>
            <person name="Nagy L.G."/>
            <person name="Riley R."/>
            <person name="Tritt A."/>
            <person name="Adam C."/>
            <person name="Daum C."/>
            <person name="Floudas D."/>
            <person name="Sun H."/>
            <person name="Yadav J.S."/>
            <person name="Pangilinan J."/>
            <person name="Larsson K.H."/>
            <person name="Matsuura K."/>
            <person name="Barry K."/>
            <person name="Labutti K."/>
            <person name="Kuo R."/>
            <person name="Ohm R.A."/>
            <person name="Bhattacharya S.S."/>
            <person name="Shirouzu T."/>
            <person name="Yoshinaga Y."/>
            <person name="Martin F.M."/>
            <person name="Grigoriev I.V."/>
            <person name="Hibbett D.S."/>
        </authorList>
    </citation>
    <scope>NUCLEOTIDE SEQUENCE [LARGE SCALE GENOMIC DNA]</scope>
    <source>
        <strain evidence="2 3">HHB10207 ss-3</strain>
    </source>
</reference>
<sequence length="343" mass="38539">MSGPPNTPVASSEEYETGWPESTSVVPDAHVQLVLASLKQVDLRSQSLARNAENAAHELEQRISEVNDDTKQNHKQIILAEKRIVGTLSDLEQRINVTSAQADGFQTFQRETTHRKEVESMSSHLSKGLDSMGHTNANILGECQSVQKSLGKLISTLKVEFTSLKDLLQIHECAIPDTTISRLVNSIPMPVVDNTDALRELADLRAWFEEADRARIASLGSLELQLSNELFLRVPVADQVTLYDELQTENVSHASVPGWLVIPLIVRRIWLKWTTAAYLSPRLRSFKETRIVANGILPRSWLFSAFVVFIVSLWTTEILYPADKGWRPPHSPGQYTPIPHFFR</sequence>
<keyword evidence="3" id="KW-1185">Reference proteome</keyword>
<protein>
    <submittedName>
        <fullName evidence="2">Uncharacterized protein</fullName>
    </submittedName>
</protein>
<name>A0A165WMI9_9AGAM</name>